<evidence type="ECO:0000313" key="2">
    <source>
        <dbReference type="EMBL" id="AIJ25400.1"/>
    </source>
</evidence>
<name>A0A076N3L3_AMYME</name>
<dbReference type="KEGG" id="amq:AMETH_5308"/>
<organism evidence="2 3">
    <name type="scientific">Amycolatopsis methanolica 239</name>
    <dbReference type="NCBI Taxonomy" id="1068978"/>
    <lineage>
        <taxon>Bacteria</taxon>
        <taxon>Bacillati</taxon>
        <taxon>Actinomycetota</taxon>
        <taxon>Actinomycetes</taxon>
        <taxon>Pseudonocardiales</taxon>
        <taxon>Pseudonocardiaceae</taxon>
        <taxon>Amycolatopsis</taxon>
        <taxon>Amycolatopsis methanolica group</taxon>
    </lineage>
</organism>
<feature type="transmembrane region" description="Helical" evidence="1">
    <location>
        <begin position="50"/>
        <end position="74"/>
    </location>
</feature>
<accession>A0A076N3L3</accession>
<dbReference type="RefSeq" id="WP_017984245.1">
    <property type="nucleotide sequence ID" value="NZ_AQUL01000001.1"/>
</dbReference>
<keyword evidence="1" id="KW-1133">Transmembrane helix</keyword>
<feature type="transmembrane region" description="Helical" evidence="1">
    <location>
        <begin position="86"/>
        <end position="105"/>
    </location>
</feature>
<dbReference type="AlphaFoldDB" id="A0A076N3L3"/>
<proteinExistence type="predicted"/>
<evidence type="ECO:0000256" key="1">
    <source>
        <dbReference type="SAM" id="Phobius"/>
    </source>
</evidence>
<keyword evidence="1" id="KW-0472">Membrane</keyword>
<dbReference type="OrthoDB" id="5194333at2"/>
<evidence type="ECO:0000313" key="3">
    <source>
        <dbReference type="Proteomes" id="UP000062973"/>
    </source>
</evidence>
<dbReference type="HOGENOM" id="CLU_136228_1_0_11"/>
<dbReference type="Proteomes" id="UP000062973">
    <property type="component" value="Chromosome"/>
</dbReference>
<dbReference type="EMBL" id="CP009110">
    <property type="protein sequence ID" value="AIJ25400.1"/>
    <property type="molecule type" value="Genomic_DNA"/>
</dbReference>
<dbReference type="PATRIC" id="fig|1068978.7.peg.5698"/>
<dbReference type="STRING" id="1068978.AMETH_5308"/>
<protein>
    <submittedName>
        <fullName evidence="2">Uncharacterized protein</fullName>
    </submittedName>
</protein>
<reference evidence="2 3" key="1">
    <citation type="submission" date="2014-07" db="EMBL/GenBank/DDBJ databases">
        <title>Whole Genome Sequence of the Amycolatopsis methanolica 239.</title>
        <authorList>
            <person name="Tang B."/>
        </authorList>
    </citation>
    <scope>NUCLEOTIDE SEQUENCE [LARGE SCALE GENOMIC DNA]</scope>
    <source>
        <strain evidence="2 3">239</strain>
    </source>
</reference>
<sequence>MPNRRVAVMSPQTRLAHARRRQRGRWRPPRLEAADAERALRNYRRQRRRAVAALLLLFAVLAGLPVLFAVWPALDHARLAGVPVSWLVLAVVPYPLLIGLGHWHLRRAERAEKP</sequence>
<keyword evidence="1" id="KW-0812">Transmembrane</keyword>
<keyword evidence="3" id="KW-1185">Reference proteome</keyword>
<dbReference type="eggNOG" id="ENOG5032RNK">
    <property type="taxonomic scope" value="Bacteria"/>
</dbReference>
<gene>
    <name evidence="2" type="ORF">AMETH_5308</name>
</gene>